<dbReference type="SMART" id="SM00086">
    <property type="entry name" value="PAC"/>
    <property type="match status" value="3"/>
</dbReference>
<dbReference type="NCBIfam" id="TIGR00254">
    <property type="entry name" value="GGDEF"/>
    <property type="match status" value="1"/>
</dbReference>
<feature type="domain" description="PAC" evidence="2">
    <location>
        <begin position="336"/>
        <end position="387"/>
    </location>
</feature>
<dbReference type="PANTHER" id="PTHR44757:SF2">
    <property type="entry name" value="BIOFILM ARCHITECTURE MAINTENANCE PROTEIN MBAA"/>
    <property type="match status" value="1"/>
</dbReference>
<dbReference type="SMART" id="SM00267">
    <property type="entry name" value="GGDEF"/>
    <property type="match status" value="1"/>
</dbReference>
<dbReference type="Gene3D" id="3.30.70.270">
    <property type="match status" value="1"/>
</dbReference>
<gene>
    <name evidence="5" type="ORF">AVDCRST_MAG50-931</name>
</gene>
<protein>
    <submittedName>
        <fullName evidence="5">Diguanylate cyclase/phosphodiesterase (GGDEF &amp; EAL domains) with PAS/PAC sensor(S)</fullName>
    </submittedName>
</protein>
<dbReference type="Pfam" id="PF00563">
    <property type="entry name" value="EAL"/>
    <property type="match status" value="1"/>
</dbReference>
<dbReference type="InterPro" id="IPR035919">
    <property type="entry name" value="EAL_sf"/>
</dbReference>
<dbReference type="CDD" id="cd01949">
    <property type="entry name" value="GGDEF"/>
    <property type="match status" value="1"/>
</dbReference>
<dbReference type="InterPro" id="IPR013655">
    <property type="entry name" value="PAS_fold_3"/>
</dbReference>
<dbReference type="NCBIfam" id="TIGR00229">
    <property type="entry name" value="sensory_box"/>
    <property type="match status" value="3"/>
</dbReference>
<accession>A0A6J4GZX2</accession>
<dbReference type="InterPro" id="IPR001633">
    <property type="entry name" value="EAL_dom"/>
</dbReference>
<feature type="domain" description="EAL" evidence="3">
    <location>
        <begin position="561"/>
        <end position="816"/>
    </location>
</feature>
<evidence type="ECO:0000259" key="4">
    <source>
        <dbReference type="PROSITE" id="PS50887"/>
    </source>
</evidence>
<dbReference type="SUPFAM" id="SSF141868">
    <property type="entry name" value="EAL domain-like"/>
    <property type="match status" value="1"/>
</dbReference>
<evidence type="ECO:0000259" key="1">
    <source>
        <dbReference type="PROSITE" id="PS50112"/>
    </source>
</evidence>
<dbReference type="Gene3D" id="3.20.20.450">
    <property type="entry name" value="EAL domain"/>
    <property type="match status" value="1"/>
</dbReference>
<dbReference type="SMART" id="SM00091">
    <property type="entry name" value="PAS"/>
    <property type="match status" value="3"/>
</dbReference>
<evidence type="ECO:0000259" key="2">
    <source>
        <dbReference type="PROSITE" id="PS50113"/>
    </source>
</evidence>
<dbReference type="CDD" id="cd01948">
    <property type="entry name" value="EAL"/>
    <property type="match status" value="1"/>
</dbReference>
<feature type="domain" description="PAS" evidence="1">
    <location>
        <begin position="265"/>
        <end position="322"/>
    </location>
</feature>
<dbReference type="Pfam" id="PF00990">
    <property type="entry name" value="GGDEF"/>
    <property type="match status" value="1"/>
</dbReference>
<dbReference type="EMBL" id="CADCTF010000001">
    <property type="protein sequence ID" value="CAA9209511.1"/>
    <property type="molecule type" value="Genomic_DNA"/>
</dbReference>
<dbReference type="InterPro" id="IPR052155">
    <property type="entry name" value="Biofilm_reg_signaling"/>
</dbReference>
<dbReference type="Pfam" id="PF08447">
    <property type="entry name" value="PAS_3"/>
    <property type="match status" value="1"/>
</dbReference>
<sequence length="819" mass="88699">MTLTPVAPRSGMPAADDWLSRVLGHTSDMIIVVGPDTRVLYGNPAVARILGYEGCLIGELALDVCHPEDRTSVALGLQQRIEDGGSHAGTRYRVRHADGSWRLAESIADNQLHNPAIGGVVITTRDVTSETAASGALAESEARYRTLVERCPTGILIHEGGVIRYANPAALSGLAASASDQVVGRSTLDFIDPGFAAEGAQRVRATQQRGEVAGPAHLRAVRVDGVVIDVQITSMPFTWEGRPARQVVLTDITTEHRSRRALAASEQRFRSAFHDLGTGMLLADAVSGRLVDANRELAELLGYGHDELVGRYWQELVHPADRGADDELLDAKAGATTSERRYVRKDGAPVWVAVTTSEIDSGEQRPLLLAQVQDVTERKRVEAARSFEATHDQLTGLPNRVVLVERLTAALERAGTRPDSVAVLFVDVDEFKLVNDGYGHAAGDQVIAALGQRLRRAVRPGDLVARFAGDEFVVLCEGVQGQSAAVGLAERLFEIMADPVVIQGSEILLTASIGIAFGGDGDSGANALLRDADIAMFEAKARGRARYTVFDETLRGQSKQRLETMQALRRALDREELRLFYQPIMDLPRDTMVGVEALIRWEHPTRGLLSPIEFMPVAEQSGLMVSIGKWVIEEACRQAARWAADPAVAPIVMSVNLSARQLTDPHLVDDVAEALGATGLHPSLLCLELTESAVMEDPEGAAEVLRQLRDLGASLAIDDFGTGYSSLSYLRRLRVDHLKIDRSFIDGLGTEGEDTQIVTAVVRLAHELKLAVVAEGVETETQLGALRALGCDTAQGYYFARPQPAADLSKWERFPSSER</sequence>
<dbReference type="SUPFAM" id="SSF55073">
    <property type="entry name" value="Nucleotide cyclase"/>
    <property type="match status" value="1"/>
</dbReference>
<dbReference type="PROSITE" id="PS50112">
    <property type="entry name" value="PAS"/>
    <property type="match status" value="2"/>
</dbReference>
<dbReference type="Pfam" id="PF13426">
    <property type="entry name" value="PAS_9"/>
    <property type="match status" value="2"/>
</dbReference>
<dbReference type="PROSITE" id="PS50113">
    <property type="entry name" value="PAC"/>
    <property type="match status" value="1"/>
</dbReference>
<dbReference type="FunFam" id="3.20.20.450:FF:000001">
    <property type="entry name" value="Cyclic di-GMP phosphodiesterase yahA"/>
    <property type="match status" value="1"/>
</dbReference>
<evidence type="ECO:0000259" key="3">
    <source>
        <dbReference type="PROSITE" id="PS50883"/>
    </source>
</evidence>
<organism evidence="5">
    <name type="scientific">uncultured Acidimicrobiales bacterium</name>
    <dbReference type="NCBI Taxonomy" id="310071"/>
    <lineage>
        <taxon>Bacteria</taxon>
        <taxon>Bacillati</taxon>
        <taxon>Actinomycetota</taxon>
        <taxon>Acidimicrobiia</taxon>
        <taxon>Acidimicrobiales</taxon>
        <taxon>environmental samples</taxon>
    </lineage>
</organism>
<reference evidence="5" key="1">
    <citation type="submission" date="2020-02" db="EMBL/GenBank/DDBJ databases">
        <authorList>
            <person name="Meier V. D."/>
        </authorList>
    </citation>
    <scope>NUCLEOTIDE SEQUENCE</scope>
    <source>
        <strain evidence="5">AVDCRST_MAG50</strain>
    </source>
</reference>
<dbReference type="SMART" id="SM00052">
    <property type="entry name" value="EAL"/>
    <property type="match status" value="1"/>
</dbReference>
<name>A0A6J4GZX2_9ACTN</name>
<proteinExistence type="predicted"/>
<evidence type="ECO:0000313" key="5">
    <source>
        <dbReference type="EMBL" id="CAA9209511.1"/>
    </source>
</evidence>
<dbReference type="AlphaFoldDB" id="A0A6J4GZX2"/>
<dbReference type="InterPro" id="IPR001610">
    <property type="entry name" value="PAC"/>
</dbReference>
<dbReference type="InterPro" id="IPR035965">
    <property type="entry name" value="PAS-like_dom_sf"/>
</dbReference>
<dbReference type="InterPro" id="IPR000160">
    <property type="entry name" value="GGDEF_dom"/>
</dbReference>
<dbReference type="PROSITE" id="PS50887">
    <property type="entry name" value="GGDEF"/>
    <property type="match status" value="1"/>
</dbReference>
<dbReference type="CDD" id="cd00130">
    <property type="entry name" value="PAS"/>
    <property type="match status" value="2"/>
</dbReference>
<feature type="domain" description="GGDEF" evidence="4">
    <location>
        <begin position="419"/>
        <end position="552"/>
    </location>
</feature>
<dbReference type="InterPro" id="IPR029787">
    <property type="entry name" value="Nucleotide_cyclase"/>
</dbReference>
<dbReference type="Gene3D" id="3.30.450.20">
    <property type="entry name" value="PAS domain"/>
    <property type="match status" value="3"/>
</dbReference>
<dbReference type="PROSITE" id="PS50883">
    <property type="entry name" value="EAL"/>
    <property type="match status" value="1"/>
</dbReference>
<dbReference type="InterPro" id="IPR000700">
    <property type="entry name" value="PAS-assoc_C"/>
</dbReference>
<dbReference type="SUPFAM" id="SSF55785">
    <property type="entry name" value="PYP-like sensor domain (PAS domain)"/>
    <property type="match status" value="3"/>
</dbReference>
<dbReference type="InterPro" id="IPR000014">
    <property type="entry name" value="PAS"/>
</dbReference>
<dbReference type="InterPro" id="IPR043128">
    <property type="entry name" value="Rev_trsase/Diguanyl_cyclase"/>
</dbReference>
<feature type="domain" description="PAS" evidence="1">
    <location>
        <begin position="15"/>
        <end position="84"/>
    </location>
</feature>
<dbReference type="PANTHER" id="PTHR44757">
    <property type="entry name" value="DIGUANYLATE CYCLASE DGCP"/>
    <property type="match status" value="1"/>
</dbReference>